<dbReference type="EMBL" id="JARBHB010000012">
    <property type="protein sequence ID" value="KAJ8870880.1"/>
    <property type="molecule type" value="Genomic_DNA"/>
</dbReference>
<keyword evidence="2" id="KW-1185">Reference proteome</keyword>
<dbReference type="Gene3D" id="3.15.10.50">
    <property type="match status" value="1"/>
</dbReference>
<name>A0ABQ9GEQ1_9NEOP</name>
<sequence>MKSTKTFILFQVFSKNISKKLEAIIEPVHLEEEYFHDFHHNYSVLLRELQILPSAPMEVRRARTTLADRKVDLEVTVPSLEMTGLYSVQDMMQATKLVVPTTGRFRLQLYNVTGMGLAVLSSHPTTNNTVHLAAVDIKYDTSAWFMRVTEHGLNRNISDFIHNEEFGDSVKQKLWPELTRLLNDALEREANFLLGQQPIPVQMRDGRNSQKLEKQTSDSNRNVDGIVDSIISSAKSVIMQRLDNKIRLPDIAETFSALLFRGSFKARDGYASNLATLYRSGETSLTSDNDFLHLYGNLGFQNLQSFSHLPIVGGAVVAERLACSPPTNASRVQSPTGSLPDFRKCESCRMMPLVGQVFFNGISRFPRSCIPAPRSILTSLHSHRALNTSSLRAAQISQLTSTPIVHCTEKSAISASLSQEQCSTD</sequence>
<proteinExistence type="predicted"/>
<accession>A0ABQ9GEQ1</accession>
<organism evidence="1 2">
    <name type="scientific">Dryococelus australis</name>
    <dbReference type="NCBI Taxonomy" id="614101"/>
    <lineage>
        <taxon>Eukaryota</taxon>
        <taxon>Metazoa</taxon>
        <taxon>Ecdysozoa</taxon>
        <taxon>Arthropoda</taxon>
        <taxon>Hexapoda</taxon>
        <taxon>Insecta</taxon>
        <taxon>Pterygota</taxon>
        <taxon>Neoptera</taxon>
        <taxon>Polyneoptera</taxon>
        <taxon>Phasmatodea</taxon>
        <taxon>Verophasmatodea</taxon>
        <taxon>Anareolatae</taxon>
        <taxon>Phasmatidae</taxon>
        <taxon>Eurycanthinae</taxon>
        <taxon>Dryococelus</taxon>
    </lineage>
</organism>
<evidence type="ECO:0000313" key="1">
    <source>
        <dbReference type="EMBL" id="KAJ8870880.1"/>
    </source>
</evidence>
<dbReference type="InterPro" id="IPR038602">
    <property type="entry name" value="Mite_allergen_7_sf"/>
</dbReference>
<reference evidence="1 2" key="1">
    <citation type="submission" date="2023-02" db="EMBL/GenBank/DDBJ databases">
        <title>LHISI_Scaffold_Assembly.</title>
        <authorList>
            <person name="Stuart O.P."/>
            <person name="Cleave R."/>
            <person name="Magrath M.J.L."/>
            <person name="Mikheyev A.S."/>
        </authorList>
    </citation>
    <scope>NUCLEOTIDE SEQUENCE [LARGE SCALE GENOMIC DNA]</scope>
    <source>
        <strain evidence="1">Daus_M_001</strain>
        <tissue evidence="1">Leg muscle</tissue>
    </source>
</reference>
<dbReference type="Proteomes" id="UP001159363">
    <property type="component" value="Chromosome 11"/>
</dbReference>
<gene>
    <name evidence="1" type="ORF">PR048_027181</name>
</gene>
<comment type="caution">
    <text evidence="1">The sequence shown here is derived from an EMBL/GenBank/DDBJ whole genome shotgun (WGS) entry which is preliminary data.</text>
</comment>
<dbReference type="InterPro" id="IPR038606">
    <property type="entry name" value="To_sf"/>
</dbReference>
<evidence type="ECO:0000313" key="2">
    <source>
        <dbReference type="Proteomes" id="UP001159363"/>
    </source>
</evidence>
<dbReference type="Gene3D" id="3.15.10.30">
    <property type="entry name" value="Haemolymph juvenile hormone binding protein"/>
    <property type="match status" value="1"/>
</dbReference>
<protein>
    <submittedName>
        <fullName evidence="1">Uncharacterized protein</fullName>
    </submittedName>
</protein>